<evidence type="ECO:0000313" key="3">
    <source>
        <dbReference type="EMBL" id="RRJ31993.1"/>
    </source>
</evidence>
<evidence type="ECO:0000313" key="4">
    <source>
        <dbReference type="Proteomes" id="UP000282322"/>
    </source>
</evidence>
<dbReference type="RefSeq" id="WP_124954133.1">
    <property type="nucleotide sequence ID" value="NZ_RRCH01000011.1"/>
</dbReference>
<dbReference type="Gene3D" id="3.40.50.1820">
    <property type="entry name" value="alpha/beta hydrolase"/>
    <property type="match status" value="1"/>
</dbReference>
<dbReference type="Proteomes" id="UP000282322">
    <property type="component" value="Unassembled WGS sequence"/>
</dbReference>
<dbReference type="PANTHER" id="PTHR48081:SF13">
    <property type="entry name" value="ALPHA_BETA HYDROLASE"/>
    <property type="match status" value="1"/>
</dbReference>
<dbReference type="InterPro" id="IPR029058">
    <property type="entry name" value="AB_hydrolase_fold"/>
</dbReference>
<dbReference type="SUPFAM" id="SSF53474">
    <property type="entry name" value="alpha/beta-Hydrolases"/>
    <property type="match status" value="1"/>
</dbReference>
<gene>
    <name evidence="3" type="ORF">EIK79_05540</name>
</gene>
<keyword evidence="1 3" id="KW-0378">Hydrolase</keyword>
<keyword evidence="4" id="KW-1185">Reference proteome</keyword>
<evidence type="ECO:0000256" key="1">
    <source>
        <dbReference type="ARBA" id="ARBA00022801"/>
    </source>
</evidence>
<comment type="caution">
    <text evidence="3">The sequence shown here is derived from an EMBL/GenBank/DDBJ whole genome shotgun (WGS) entry which is preliminary data.</text>
</comment>
<sequence>MVDITIHEGITYAERETGEMKLDLYVPESETPPLVVYIHGGGWIAETRANIPDPERYAAEWDCAIASVSYRLQAVPARADIEEMHDPANPTPRGTFPDHFVDVKAGIRWLRANADAYGYDAERIAAWGSSAGGHLALLAGVVDDVTDLGEAFTDEVEKTVVPEEAGTVQAVISWYGVADLTLTDDAEGIIPVLMGGPQSEHPNRYAQASPVTHVTSQSPPTLLLHGREDEVVDVEHSRRFFDTMDDAGVNAIRYELHDLNHVWAETVEDIASERVAMDLLVADPNHAQSVYEATHVEKGQSPDPLLADLPPAGPETIRQFLDRTIK</sequence>
<evidence type="ECO:0000259" key="2">
    <source>
        <dbReference type="Pfam" id="PF20434"/>
    </source>
</evidence>
<protein>
    <submittedName>
        <fullName evidence="3">Alpha/beta hydrolase</fullName>
    </submittedName>
</protein>
<feature type="domain" description="BD-FAE-like" evidence="2">
    <location>
        <begin position="22"/>
        <end position="74"/>
    </location>
</feature>
<feature type="domain" description="BD-FAE-like" evidence="2">
    <location>
        <begin position="95"/>
        <end position="242"/>
    </location>
</feature>
<dbReference type="GO" id="GO:0016787">
    <property type="term" value="F:hydrolase activity"/>
    <property type="evidence" value="ECO:0007669"/>
    <property type="project" value="UniProtKB-KW"/>
</dbReference>
<name>A0A3P3RHT0_9EURY</name>
<proteinExistence type="predicted"/>
<dbReference type="InterPro" id="IPR050300">
    <property type="entry name" value="GDXG_lipolytic_enzyme"/>
</dbReference>
<dbReference type="OrthoDB" id="33195at2157"/>
<reference evidence="3 4" key="1">
    <citation type="submission" date="2018-11" db="EMBL/GenBank/DDBJ databases">
        <title>Taxonoimc description of Halomarina strain SPP-AMP-1.</title>
        <authorList>
            <person name="Pal Y."/>
            <person name="Srinivasana K."/>
            <person name="Verma A."/>
            <person name="Kumar P."/>
        </authorList>
    </citation>
    <scope>NUCLEOTIDE SEQUENCE [LARGE SCALE GENOMIC DNA]</scope>
    <source>
        <strain evidence="3 4">SPP-AMP-1</strain>
    </source>
</reference>
<organism evidence="3 4">
    <name type="scientific">Halocatena pleomorpha</name>
    <dbReference type="NCBI Taxonomy" id="1785090"/>
    <lineage>
        <taxon>Archaea</taxon>
        <taxon>Methanobacteriati</taxon>
        <taxon>Methanobacteriota</taxon>
        <taxon>Stenosarchaea group</taxon>
        <taxon>Halobacteria</taxon>
        <taxon>Halobacteriales</taxon>
        <taxon>Natronomonadaceae</taxon>
        <taxon>Halocatena</taxon>
    </lineage>
</organism>
<dbReference type="EMBL" id="RRCH01000011">
    <property type="protein sequence ID" value="RRJ31993.1"/>
    <property type="molecule type" value="Genomic_DNA"/>
</dbReference>
<dbReference type="InterPro" id="IPR049492">
    <property type="entry name" value="BD-FAE-like_dom"/>
</dbReference>
<dbReference type="AlphaFoldDB" id="A0A3P3RHT0"/>
<dbReference type="Pfam" id="PF20434">
    <property type="entry name" value="BD-FAE"/>
    <property type="match status" value="2"/>
</dbReference>
<dbReference type="PANTHER" id="PTHR48081">
    <property type="entry name" value="AB HYDROLASE SUPERFAMILY PROTEIN C4A8.06C"/>
    <property type="match status" value="1"/>
</dbReference>
<accession>A0A3P3RHT0</accession>